<comment type="caution">
    <text evidence="1">The sequence shown here is derived from an EMBL/GenBank/DDBJ whole genome shotgun (WGS) entry which is preliminary data.</text>
</comment>
<accession>A0A8H7AR49</accession>
<dbReference type="AlphaFoldDB" id="A0A8H7AR49"/>
<dbReference type="EMBL" id="JAACFV010000018">
    <property type="protein sequence ID" value="KAF7511666.1"/>
    <property type="molecule type" value="Genomic_DNA"/>
</dbReference>
<dbReference type="Proteomes" id="UP000606974">
    <property type="component" value="Unassembled WGS sequence"/>
</dbReference>
<gene>
    <name evidence="1" type="ORF">GJ744_003829</name>
</gene>
<keyword evidence="2" id="KW-1185">Reference proteome</keyword>
<organism evidence="1 2">
    <name type="scientific">Endocarpon pusillum</name>
    <dbReference type="NCBI Taxonomy" id="364733"/>
    <lineage>
        <taxon>Eukaryota</taxon>
        <taxon>Fungi</taxon>
        <taxon>Dikarya</taxon>
        <taxon>Ascomycota</taxon>
        <taxon>Pezizomycotina</taxon>
        <taxon>Eurotiomycetes</taxon>
        <taxon>Chaetothyriomycetidae</taxon>
        <taxon>Verrucariales</taxon>
        <taxon>Verrucariaceae</taxon>
        <taxon>Endocarpon</taxon>
    </lineage>
</organism>
<protein>
    <submittedName>
        <fullName evidence="1">Uncharacterized protein</fullName>
    </submittedName>
</protein>
<name>A0A8H7AR49_9EURO</name>
<evidence type="ECO:0000313" key="1">
    <source>
        <dbReference type="EMBL" id="KAF7511666.1"/>
    </source>
</evidence>
<sequence length="67" mass="7430">MSVSMSFSNERKTSSSRLLLALHSDSSGGLKRPWQAAQRRPTLRSVRAANQWRIASDTMPATFSPIP</sequence>
<evidence type="ECO:0000313" key="2">
    <source>
        <dbReference type="Proteomes" id="UP000606974"/>
    </source>
</evidence>
<proteinExistence type="predicted"/>
<reference evidence="1" key="1">
    <citation type="submission" date="2020-02" db="EMBL/GenBank/DDBJ databases">
        <authorList>
            <person name="Palmer J.M."/>
        </authorList>
    </citation>
    <scope>NUCLEOTIDE SEQUENCE</scope>
    <source>
        <strain evidence="1">EPUS1.4</strain>
        <tissue evidence="1">Thallus</tissue>
    </source>
</reference>